<keyword evidence="9" id="KW-0699">rRNA-binding</keyword>
<dbReference type="PROSITE" id="PS50137">
    <property type="entry name" value="DS_RBD"/>
    <property type="match status" value="1"/>
</dbReference>
<dbReference type="Proteomes" id="UP000095087">
    <property type="component" value="Unassembled WGS sequence"/>
</dbReference>
<keyword evidence="9" id="KW-0460">Magnesium</keyword>
<dbReference type="InterPro" id="IPR014720">
    <property type="entry name" value="dsRBD_dom"/>
</dbReference>
<evidence type="ECO:0000256" key="5">
    <source>
        <dbReference type="ARBA" id="ARBA00022722"/>
    </source>
</evidence>
<dbReference type="PANTHER" id="PTHR11207:SF0">
    <property type="entry name" value="RIBONUCLEASE 3"/>
    <property type="match status" value="1"/>
</dbReference>
<dbReference type="InterPro" id="IPR036389">
    <property type="entry name" value="RNase_III_sf"/>
</dbReference>
<dbReference type="AlphaFoldDB" id="A0A1E2S271"/>
<evidence type="ECO:0000313" key="12">
    <source>
        <dbReference type="EMBL" id="ODA68593.1"/>
    </source>
</evidence>
<keyword evidence="13" id="KW-1185">Reference proteome</keyword>
<comment type="cofactor">
    <cofactor evidence="9">
        <name>Mg(2+)</name>
        <dbReference type="ChEBI" id="CHEBI:18420"/>
    </cofactor>
</comment>
<keyword evidence="9" id="KW-0819">tRNA processing</keyword>
<keyword evidence="6 9" id="KW-0255">Endonuclease</keyword>
<evidence type="ECO:0000256" key="1">
    <source>
        <dbReference type="ARBA" id="ARBA00000109"/>
    </source>
</evidence>
<dbReference type="GO" id="GO:0006364">
    <property type="term" value="P:rRNA processing"/>
    <property type="evidence" value="ECO:0007669"/>
    <property type="project" value="UniProtKB-UniRule"/>
</dbReference>
<feature type="active site" evidence="9">
    <location>
        <position position="70"/>
    </location>
</feature>
<feature type="binding site" evidence="9">
    <location>
        <position position="66"/>
    </location>
    <ligand>
        <name>Mg(2+)</name>
        <dbReference type="ChEBI" id="CHEBI:18420"/>
    </ligand>
</feature>
<keyword evidence="9" id="KW-0479">Metal-binding</keyword>
<dbReference type="NCBIfam" id="TIGR02191">
    <property type="entry name" value="RNaseIII"/>
    <property type="match status" value="1"/>
</dbReference>
<dbReference type="EC" id="3.1.26.3" evidence="9"/>
<comment type="function">
    <text evidence="9">Digests double-stranded RNA. Involved in the processing of primary rRNA transcript to yield the immediate precursors to the large and small rRNAs (23S and 16S). Processes some mRNAs, and tRNAs when they are encoded in the rRNA operon. Processes pre-crRNA and tracrRNA of type II CRISPR loci if present in the organism.</text>
</comment>
<dbReference type="Pfam" id="PF14622">
    <property type="entry name" value="Ribonucleas_3_3"/>
    <property type="match status" value="1"/>
</dbReference>
<dbReference type="PROSITE" id="PS00517">
    <property type="entry name" value="RNASE_3_1"/>
    <property type="match status" value="1"/>
</dbReference>
<dbReference type="EMBL" id="MASI01000001">
    <property type="protein sequence ID" value="ODA68593.1"/>
    <property type="molecule type" value="Genomic_DNA"/>
</dbReference>
<protein>
    <recommendedName>
        <fullName evidence="9">Ribonuclease 3</fullName>
        <ecNumber evidence="9">3.1.26.3</ecNumber>
    </recommendedName>
    <alternativeName>
        <fullName evidence="9">Ribonuclease III</fullName>
        <shortName evidence="9">RNase III</shortName>
    </alternativeName>
</protein>
<dbReference type="GO" id="GO:0003725">
    <property type="term" value="F:double-stranded RNA binding"/>
    <property type="evidence" value="ECO:0007669"/>
    <property type="project" value="TreeGrafter"/>
</dbReference>
<dbReference type="Pfam" id="PF00035">
    <property type="entry name" value="dsrm"/>
    <property type="match status" value="1"/>
</dbReference>
<evidence type="ECO:0000256" key="6">
    <source>
        <dbReference type="ARBA" id="ARBA00022759"/>
    </source>
</evidence>
<evidence type="ECO:0000256" key="4">
    <source>
        <dbReference type="ARBA" id="ARBA00022664"/>
    </source>
</evidence>
<dbReference type="Gene3D" id="3.30.160.20">
    <property type="match status" value="1"/>
</dbReference>
<comment type="subunit">
    <text evidence="9">Homodimer.</text>
</comment>
<evidence type="ECO:0000256" key="9">
    <source>
        <dbReference type="HAMAP-Rule" id="MF_00104"/>
    </source>
</evidence>
<reference evidence="12 13" key="1">
    <citation type="submission" date="2016-07" db="EMBL/GenBank/DDBJ databases">
        <title>Draft genome sequence of Methyloligella halotolerans C2T (VKM B-2706T=CCUG 61687T=DSM 25045T), a halotolerant polyhydroxybutyrate accumulating methylotroph.</title>
        <authorList>
            <person name="Vasilenko O.V."/>
            <person name="Doronina N.V."/>
            <person name="Poroshina M.N."/>
            <person name="Tarlachkov S.V."/>
            <person name="Trotsenko Y.A."/>
        </authorList>
    </citation>
    <scope>NUCLEOTIDE SEQUENCE [LARGE SCALE GENOMIC DNA]</scope>
    <source>
        <strain evidence="12 13">VKM B-2706</strain>
    </source>
</reference>
<dbReference type="InterPro" id="IPR000999">
    <property type="entry name" value="RNase_III_dom"/>
</dbReference>
<dbReference type="SUPFAM" id="SSF54768">
    <property type="entry name" value="dsRNA-binding domain-like"/>
    <property type="match status" value="1"/>
</dbReference>
<evidence type="ECO:0000256" key="2">
    <source>
        <dbReference type="ARBA" id="ARBA00010183"/>
    </source>
</evidence>
<dbReference type="SMART" id="SM00535">
    <property type="entry name" value="RIBOc"/>
    <property type="match status" value="1"/>
</dbReference>
<comment type="caution">
    <text evidence="12">The sequence shown here is derived from an EMBL/GenBank/DDBJ whole genome shotgun (WGS) entry which is preliminary data.</text>
</comment>
<sequence length="253" mass="27183">MAERRPRLANLRPGALGLPDASDKALKGLAGRLGHDFADLNLLKLALTHSSARAVEAADDDNERLEFLGDRVLGLAVAELLTSRFPEAREGELARWFNHLVRAQTCAEIAQGWDLGRYLVMSSGEAGSGGRRKMTILANACEAVLGALHCDGGYGVAAKIVQRDWAPHLSELDVAAADAKSVLQEWVQGQKLPLPRYVETGRSGPDHAPEFTAEVQIKGLDPERGKGPSKRAAEQAAALAVLIREGVWDSVEP</sequence>
<comment type="subcellular location">
    <subcellularLocation>
        <location evidence="9">Cytoplasm</location>
    </subcellularLocation>
</comment>
<keyword evidence="5 9" id="KW-0540">Nuclease</keyword>
<keyword evidence="7 9" id="KW-0378">Hydrolase</keyword>
<dbReference type="GO" id="GO:0006397">
    <property type="term" value="P:mRNA processing"/>
    <property type="evidence" value="ECO:0007669"/>
    <property type="project" value="UniProtKB-UniRule"/>
</dbReference>
<keyword evidence="4 9" id="KW-0507">mRNA processing</keyword>
<dbReference type="STRING" id="1177755.A7A08_00423"/>
<feature type="domain" description="RNase III" evidence="11">
    <location>
        <begin position="26"/>
        <end position="153"/>
    </location>
</feature>
<evidence type="ECO:0000256" key="3">
    <source>
        <dbReference type="ARBA" id="ARBA00022552"/>
    </source>
</evidence>
<dbReference type="Gene3D" id="1.10.1520.10">
    <property type="entry name" value="Ribonuclease III domain"/>
    <property type="match status" value="1"/>
</dbReference>
<proteinExistence type="inferred from homology"/>
<dbReference type="CDD" id="cd10845">
    <property type="entry name" value="DSRM_RNAse_III_family"/>
    <property type="match status" value="1"/>
</dbReference>
<keyword evidence="8 9" id="KW-0694">RNA-binding</keyword>
<dbReference type="GO" id="GO:0005737">
    <property type="term" value="C:cytoplasm"/>
    <property type="evidence" value="ECO:0007669"/>
    <property type="project" value="UniProtKB-SubCell"/>
</dbReference>
<name>A0A1E2S271_9HYPH</name>
<dbReference type="PATRIC" id="fig|1177755.3.peg.419"/>
<feature type="binding site" evidence="9">
    <location>
        <position position="142"/>
    </location>
    <ligand>
        <name>Mg(2+)</name>
        <dbReference type="ChEBI" id="CHEBI:18420"/>
    </ligand>
</feature>
<dbReference type="PANTHER" id="PTHR11207">
    <property type="entry name" value="RIBONUCLEASE III"/>
    <property type="match status" value="1"/>
</dbReference>
<dbReference type="GO" id="GO:0010468">
    <property type="term" value="P:regulation of gene expression"/>
    <property type="evidence" value="ECO:0007669"/>
    <property type="project" value="TreeGrafter"/>
</dbReference>
<dbReference type="OrthoDB" id="9805026at2"/>
<dbReference type="HAMAP" id="MF_00104">
    <property type="entry name" value="RNase_III"/>
    <property type="match status" value="1"/>
</dbReference>
<feature type="active site" evidence="9">
    <location>
        <position position="142"/>
    </location>
</feature>
<dbReference type="SMART" id="SM00358">
    <property type="entry name" value="DSRM"/>
    <property type="match status" value="1"/>
</dbReference>
<dbReference type="InterPro" id="IPR011907">
    <property type="entry name" value="RNase_III"/>
</dbReference>
<evidence type="ECO:0000259" key="10">
    <source>
        <dbReference type="PROSITE" id="PS50137"/>
    </source>
</evidence>
<dbReference type="SUPFAM" id="SSF69065">
    <property type="entry name" value="RNase III domain-like"/>
    <property type="match status" value="1"/>
</dbReference>
<keyword evidence="9" id="KW-0963">Cytoplasm</keyword>
<organism evidence="12 13">
    <name type="scientific">Methyloligella halotolerans</name>
    <dbReference type="NCBI Taxonomy" id="1177755"/>
    <lineage>
        <taxon>Bacteria</taxon>
        <taxon>Pseudomonadati</taxon>
        <taxon>Pseudomonadota</taxon>
        <taxon>Alphaproteobacteria</taxon>
        <taxon>Hyphomicrobiales</taxon>
        <taxon>Hyphomicrobiaceae</taxon>
        <taxon>Methyloligella</taxon>
    </lineage>
</organism>
<evidence type="ECO:0000313" key="13">
    <source>
        <dbReference type="Proteomes" id="UP000095087"/>
    </source>
</evidence>
<accession>A0A1E2S271</accession>
<dbReference type="GO" id="GO:0004525">
    <property type="term" value="F:ribonuclease III activity"/>
    <property type="evidence" value="ECO:0007669"/>
    <property type="project" value="UniProtKB-UniRule"/>
</dbReference>
<evidence type="ECO:0000259" key="11">
    <source>
        <dbReference type="PROSITE" id="PS50142"/>
    </source>
</evidence>
<gene>
    <name evidence="9" type="primary">rnc</name>
    <name evidence="12" type="ORF">A7A08_00423</name>
</gene>
<dbReference type="GO" id="GO:0046872">
    <property type="term" value="F:metal ion binding"/>
    <property type="evidence" value="ECO:0007669"/>
    <property type="project" value="UniProtKB-KW"/>
</dbReference>
<evidence type="ECO:0000256" key="7">
    <source>
        <dbReference type="ARBA" id="ARBA00022801"/>
    </source>
</evidence>
<dbReference type="PROSITE" id="PS50142">
    <property type="entry name" value="RNASE_3_2"/>
    <property type="match status" value="1"/>
</dbReference>
<evidence type="ECO:0000256" key="8">
    <source>
        <dbReference type="ARBA" id="ARBA00022884"/>
    </source>
</evidence>
<dbReference type="GO" id="GO:0019843">
    <property type="term" value="F:rRNA binding"/>
    <property type="evidence" value="ECO:0007669"/>
    <property type="project" value="UniProtKB-KW"/>
</dbReference>
<keyword evidence="3 9" id="KW-0698">rRNA processing</keyword>
<feature type="domain" description="DRBM" evidence="10">
    <location>
        <begin position="178"/>
        <end position="242"/>
    </location>
</feature>
<feature type="binding site" evidence="9">
    <location>
        <position position="139"/>
    </location>
    <ligand>
        <name>Mg(2+)</name>
        <dbReference type="ChEBI" id="CHEBI:18420"/>
    </ligand>
</feature>
<comment type="catalytic activity">
    <reaction evidence="1 9">
        <text>Endonucleolytic cleavage to 5'-phosphomonoester.</text>
        <dbReference type="EC" id="3.1.26.3"/>
    </reaction>
</comment>
<dbReference type="CDD" id="cd00593">
    <property type="entry name" value="RIBOc"/>
    <property type="match status" value="1"/>
</dbReference>
<dbReference type="FunFam" id="1.10.1520.10:FF:000001">
    <property type="entry name" value="Ribonuclease 3"/>
    <property type="match status" value="1"/>
</dbReference>
<comment type="similarity">
    <text evidence="2">Belongs to the ribonuclease III family.</text>
</comment>
<dbReference type="GO" id="GO:0008033">
    <property type="term" value="P:tRNA processing"/>
    <property type="evidence" value="ECO:0007669"/>
    <property type="project" value="UniProtKB-KW"/>
</dbReference>